<dbReference type="Pfam" id="PF07524">
    <property type="entry name" value="Bromo_TP"/>
    <property type="match status" value="1"/>
</dbReference>
<feature type="domain" description="Transcription factor TFIID subunit 8 C-terminal" evidence="9">
    <location>
        <begin position="179"/>
        <end position="227"/>
    </location>
</feature>
<dbReference type="Gene3D" id="1.10.20.10">
    <property type="entry name" value="Histone, subunit A"/>
    <property type="match status" value="1"/>
</dbReference>
<keyword evidence="4" id="KW-0805">Transcription regulation</keyword>
<evidence type="ECO:0000256" key="6">
    <source>
        <dbReference type="ARBA" id="ARBA00023242"/>
    </source>
</evidence>
<dbReference type="AlphaFoldDB" id="A0AAF0DM93"/>
<dbReference type="GO" id="GO:0005669">
    <property type="term" value="C:transcription factor TFIID complex"/>
    <property type="evidence" value="ECO:0007669"/>
    <property type="project" value="InterPro"/>
</dbReference>
<feature type="domain" description="Bromodomain associated" evidence="8">
    <location>
        <begin position="57"/>
        <end position="125"/>
    </location>
</feature>
<evidence type="ECO:0000259" key="8">
    <source>
        <dbReference type="Pfam" id="PF07524"/>
    </source>
</evidence>
<comment type="similarity">
    <text evidence="2">Belongs to the TAF8 family.</text>
</comment>
<organism evidence="10 11">
    <name type="scientific">Emydomyces testavorans</name>
    <dbReference type="NCBI Taxonomy" id="2070801"/>
    <lineage>
        <taxon>Eukaryota</taxon>
        <taxon>Fungi</taxon>
        <taxon>Dikarya</taxon>
        <taxon>Ascomycota</taxon>
        <taxon>Pezizomycotina</taxon>
        <taxon>Eurotiomycetes</taxon>
        <taxon>Eurotiomycetidae</taxon>
        <taxon>Onygenales</taxon>
        <taxon>Nannizziopsiaceae</taxon>
        <taxon>Emydomyces</taxon>
    </lineage>
</organism>
<evidence type="ECO:0000256" key="5">
    <source>
        <dbReference type="ARBA" id="ARBA00023163"/>
    </source>
</evidence>
<dbReference type="GO" id="GO:0006367">
    <property type="term" value="P:transcription initiation at RNA polymerase II promoter"/>
    <property type="evidence" value="ECO:0007669"/>
    <property type="project" value="TreeGrafter"/>
</dbReference>
<feature type="region of interest" description="Disordered" evidence="7">
    <location>
        <begin position="265"/>
        <end position="301"/>
    </location>
</feature>
<evidence type="ECO:0000256" key="2">
    <source>
        <dbReference type="ARBA" id="ARBA00008767"/>
    </source>
</evidence>
<evidence type="ECO:0000256" key="4">
    <source>
        <dbReference type="ARBA" id="ARBA00023015"/>
    </source>
</evidence>
<dbReference type="Pfam" id="PF10406">
    <property type="entry name" value="TAF8_C"/>
    <property type="match status" value="1"/>
</dbReference>
<feature type="region of interest" description="Disordered" evidence="7">
    <location>
        <begin position="326"/>
        <end position="345"/>
    </location>
</feature>
<dbReference type="PANTHER" id="PTHR46469:SF1">
    <property type="entry name" value="TRANSCRIPTION INITIATION FACTOR TFIID SUBUNIT 8"/>
    <property type="match status" value="1"/>
</dbReference>
<keyword evidence="5" id="KW-0804">Transcription</keyword>
<dbReference type="Proteomes" id="UP001219355">
    <property type="component" value="Chromosome 3"/>
</dbReference>
<evidence type="ECO:0000259" key="9">
    <source>
        <dbReference type="Pfam" id="PF10406"/>
    </source>
</evidence>
<name>A0AAF0DM93_9EURO</name>
<reference evidence="10" key="1">
    <citation type="submission" date="2023-03" db="EMBL/GenBank/DDBJ databases">
        <title>Emydomyces testavorans Genome Sequence.</title>
        <authorList>
            <person name="Hoyer L."/>
        </authorList>
    </citation>
    <scope>NUCLEOTIDE SEQUENCE</scope>
    <source>
        <strain evidence="10">16-2883</strain>
    </source>
</reference>
<keyword evidence="11" id="KW-1185">Reference proteome</keyword>
<evidence type="ECO:0000256" key="3">
    <source>
        <dbReference type="ARBA" id="ARBA00017307"/>
    </source>
</evidence>
<evidence type="ECO:0000256" key="7">
    <source>
        <dbReference type="SAM" id="MobiDB-lite"/>
    </source>
</evidence>
<accession>A0AAF0DM93</accession>
<dbReference type="EMBL" id="CP120629">
    <property type="protein sequence ID" value="WEW60232.1"/>
    <property type="molecule type" value="Genomic_DNA"/>
</dbReference>
<dbReference type="InterPro" id="IPR019473">
    <property type="entry name" value="TFIID_su8_C"/>
</dbReference>
<dbReference type="InterPro" id="IPR009072">
    <property type="entry name" value="Histone-fold"/>
</dbReference>
<keyword evidence="6" id="KW-0539">Nucleus</keyword>
<gene>
    <name evidence="10" type="ORF">PRK78_005717</name>
</gene>
<dbReference type="PANTHER" id="PTHR46469">
    <property type="entry name" value="TRANSCRIPTION INITIATION FACTOR TFIID SUBUNIT 8"/>
    <property type="match status" value="1"/>
</dbReference>
<comment type="subcellular location">
    <subcellularLocation>
        <location evidence="1">Nucleus</location>
    </subcellularLocation>
</comment>
<dbReference type="CDD" id="cd08049">
    <property type="entry name" value="TAF8"/>
    <property type="match status" value="1"/>
</dbReference>
<dbReference type="InterPro" id="IPR037818">
    <property type="entry name" value="TAF8"/>
</dbReference>
<proteinExistence type="inferred from homology"/>
<evidence type="ECO:0000256" key="1">
    <source>
        <dbReference type="ARBA" id="ARBA00004123"/>
    </source>
</evidence>
<feature type="region of interest" description="Disordered" evidence="7">
    <location>
        <begin position="1"/>
        <end position="27"/>
    </location>
</feature>
<protein>
    <recommendedName>
        <fullName evidence="3">Transcription initiation factor TFIID subunit 8</fullName>
    </recommendedName>
</protein>
<dbReference type="GO" id="GO:0046982">
    <property type="term" value="F:protein heterodimerization activity"/>
    <property type="evidence" value="ECO:0007669"/>
    <property type="project" value="InterPro"/>
</dbReference>
<feature type="compositionally biased region" description="Basic and acidic residues" evidence="7">
    <location>
        <begin position="330"/>
        <end position="345"/>
    </location>
</feature>
<evidence type="ECO:0000313" key="11">
    <source>
        <dbReference type="Proteomes" id="UP001219355"/>
    </source>
</evidence>
<evidence type="ECO:0000313" key="10">
    <source>
        <dbReference type="EMBL" id="WEW60232.1"/>
    </source>
</evidence>
<dbReference type="InterPro" id="IPR006565">
    <property type="entry name" value="BTP"/>
</dbReference>
<dbReference type="CDD" id="cd00076">
    <property type="entry name" value="HFD_SF"/>
    <property type="match status" value="1"/>
</dbReference>
<sequence>MASTAPSLKRPSPDSDNLPTVPAKKQKVEYRRLHRLQSPLNIASPDSGGITDDATVDQLLSTAIGSCLYEAGFDHAEPVALESFRDGVEEYMLRFLSYARASMTSCRRTQPIPQDFEHALNRNSVSLDSLRPYVKLSPKPKRIPNTLPTPPPEETSVRTHFHFLGPELSAPEDKQIHSYIPKHFPKFPSRHTYRDTPVYTKRETDTRKVREQATEEGRLAEEALRKLVHAAKNSRPTEEKAEKALWGREEESMDTMFEKAMAAVLKKQAEDKERKSKGKQKAVDTSGDGMDFSFTEPAKEKPLEKVDIELAKLDLGPVVNYERQYWRRRPVPEQQKDMSTKHGKA</sequence>